<dbReference type="CDD" id="cd00371">
    <property type="entry name" value="HMA"/>
    <property type="match status" value="1"/>
</dbReference>
<keyword evidence="1" id="KW-0488">Methylation</keyword>
<keyword evidence="3" id="KW-0636">Prenylation</keyword>
<proteinExistence type="inferred from homology"/>
<keyword evidence="2" id="KW-0479">Metal-binding</keyword>
<feature type="region of interest" description="Disordered" evidence="5">
    <location>
        <begin position="81"/>
        <end position="104"/>
    </location>
</feature>
<name>A0A804I6I3_MUSAM</name>
<dbReference type="InterPro" id="IPR006121">
    <property type="entry name" value="HMA_dom"/>
</dbReference>
<evidence type="ECO:0000313" key="8">
    <source>
        <dbReference type="EnsemblPlants" id="Ma02_p24640.1"/>
    </source>
</evidence>
<protein>
    <submittedName>
        <fullName evidence="7">(wild Malaysian banana) hypothetical protein</fullName>
    </submittedName>
</protein>
<dbReference type="AlphaFoldDB" id="A0A804I6I3"/>
<feature type="region of interest" description="Disordered" evidence="5">
    <location>
        <begin position="128"/>
        <end position="160"/>
    </location>
</feature>
<dbReference type="EnsemblPlants" id="Ma02_t24640.1">
    <property type="protein sequence ID" value="Ma02_p24640.1"/>
    <property type="gene ID" value="Ma02_g24640"/>
</dbReference>
<evidence type="ECO:0000256" key="2">
    <source>
        <dbReference type="ARBA" id="ARBA00022723"/>
    </source>
</evidence>
<accession>A0A804I6I3</accession>
<evidence type="ECO:0000256" key="1">
    <source>
        <dbReference type="ARBA" id="ARBA00022481"/>
    </source>
</evidence>
<organism evidence="8 9">
    <name type="scientific">Musa acuminata subsp. malaccensis</name>
    <name type="common">Wild banana</name>
    <name type="synonym">Musa malaccensis</name>
    <dbReference type="NCBI Taxonomy" id="214687"/>
    <lineage>
        <taxon>Eukaryota</taxon>
        <taxon>Viridiplantae</taxon>
        <taxon>Streptophyta</taxon>
        <taxon>Embryophyta</taxon>
        <taxon>Tracheophyta</taxon>
        <taxon>Spermatophyta</taxon>
        <taxon>Magnoliopsida</taxon>
        <taxon>Liliopsida</taxon>
        <taxon>Zingiberales</taxon>
        <taxon>Musaceae</taxon>
        <taxon>Musa</taxon>
    </lineage>
</organism>
<evidence type="ECO:0000256" key="3">
    <source>
        <dbReference type="ARBA" id="ARBA00023289"/>
    </source>
</evidence>
<dbReference type="FunFam" id="3.30.70.100:FF:000008">
    <property type="entry name" value="Copper transport protein ATOX1"/>
    <property type="match status" value="1"/>
</dbReference>
<dbReference type="Pfam" id="PF00403">
    <property type="entry name" value="HMA"/>
    <property type="match status" value="1"/>
</dbReference>
<dbReference type="PANTHER" id="PTHR45868">
    <property type="entry name" value="HEAVY METAL-ASSOCIATED ISOPRENYLATED PLANT PROTEIN 33-RELATED"/>
    <property type="match status" value="1"/>
</dbReference>
<dbReference type="OrthoDB" id="689350at2759"/>
<feature type="region of interest" description="Disordered" evidence="5">
    <location>
        <begin position="176"/>
        <end position="237"/>
    </location>
</feature>
<dbReference type="Gramene" id="Ma02_t24640.1">
    <property type="protein sequence ID" value="Ma02_p24640.1"/>
    <property type="gene ID" value="Ma02_g24640"/>
</dbReference>
<dbReference type="PANTHER" id="PTHR45868:SF19">
    <property type="entry name" value="HEAVY METAL-ASSOCIATED ISOPRENYLATED PLANT PROTEIN 37"/>
    <property type="match status" value="1"/>
</dbReference>
<keyword evidence="9" id="KW-1185">Reference proteome</keyword>
<feature type="compositionally biased region" description="Polar residues" evidence="5">
    <location>
        <begin position="176"/>
        <end position="195"/>
    </location>
</feature>
<dbReference type="SUPFAM" id="SSF55008">
    <property type="entry name" value="HMA, heavy metal-associated domain"/>
    <property type="match status" value="1"/>
</dbReference>
<dbReference type="Gene3D" id="3.30.70.100">
    <property type="match status" value="1"/>
</dbReference>
<keyword evidence="3" id="KW-0449">Lipoprotein</keyword>
<sequence>MVKGEDFKLLKIQTHVLKVNIHCDGCKHKVTKLLHRIEGVFSVSIDIEEQKVTVSGNVDSETLIRKLVRAGKRAELWSQKLTPIQKSIHQKKPPPPPPKQVANPMKEANTKIEGRGKQGLLRGLKAFKHQHNKLPSSSSDEEDYDDDDDDDIDDDEDEDDDDLQILDHKMMQISLTRQANNAPASARPTNGSSGWKSREAEHTVKSSSGSQPKGVNAAANDKKVASGNPEAGKGQRMTQANNVMMGLVGSNGGLPRNAGGAQYQSALLVNKQGYPNHPPSMANNSRGHSMAMHDGRCVQPQMMHLRSPQIASYTGYYNYCPSPRYLSSQVDNGFCATHLFSDENANACIIM</sequence>
<evidence type="ECO:0000313" key="7">
    <source>
        <dbReference type="EMBL" id="CAG1863040.1"/>
    </source>
</evidence>
<dbReference type="FunCoup" id="A0A804I6I3">
    <property type="interactions" value="65"/>
</dbReference>
<reference evidence="8" key="2">
    <citation type="submission" date="2021-05" db="UniProtKB">
        <authorList>
            <consortium name="EnsemblPlants"/>
        </authorList>
    </citation>
    <scope>IDENTIFICATION</scope>
    <source>
        <strain evidence="8">subsp. malaccensis</strain>
    </source>
</reference>
<evidence type="ECO:0000256" key="4">
    <source>
        <dbReference type="ARBA" id="ARBA00024045"/>
    </source>
</evidence>
<evidence type="ECO:0000259" key="6">
    <source>
        <dbReference type="PROSITE" id="PS50846"/>
    </source>
</evidence>
<dbReference type="EMBL" id="HG996467">
    <property type="protein sequence ID" value="CAG1863040.1"/>
    <property type="molecule type" value="Genomic_DNA"/>
</dbReference>
<evidence type="ECO:0000256" key="5">
    <source>
        <dbReference type="SAM" id="MobiDB-lite"/>
    </source>
</evidence>
<dbReference type="PROSITE" id="PS50846">
    <property type="entry name" value="HMA_2"/>
    <property type="match status" value="1"/>
</dbReference>
<feature type="compositionally biased region" description="Acidic residues" evidence="5">
    <location>
        <begin position="139"/>
        <end position="160"/>
    </location>
</feature>
<gene>
    <name evidence="7" type="ORF">GSMUA_79340.1</name>
</gene>
<dbReference type="OMA" id="ANACIIM"/>
<dbReference type="GO" id="GO:0046872">
    <property type="term" value="F:metal ion binding"/>
    <property type="evidence" value="ECO:0007669"/>
    <property type="project" value="UniProtKB-KW"/>
</dbReference>
<evidence type="ECO:0000313" key="9">
    <source>
        <dbReference type="Proteomes" id="UP000012960"/>
    </source>
</evidence>
<feature type="domain" description="HMA" evidence="6">
    <location>
        <begin position="12"/>
        <end position="75"/>
    </location>
</feature>
<comment type="similarity">
    <text evidence="4">Belongs to the HIPP family.</text>
</comment>
<dbReference type="Proteomes" id="UP000012960">
    <property type="component" value="Unplaced"/>
</dbReference>
<dbReference type="InterPro" id="IPR036163">
    <property type="entry name" value="HMA_dom_sf"/>
</dbReference>
<reference evidence="7" key="1">
    <citation type="submission" date="2021-03" db="EMBL/GenBank/DDBJ databases">
        <authorList>
            <consortium name="Genoscope - CEA"/>
            <person name="William W."/>
        </authorList>
    </citation>
    <scope>NUCLEOTIDE SEQUENCE</scope>
    <source>
        <strain evidence="7">Doubled-haploid Pahang</strain>
    </source>
</reference>